<evidence type="ECO:0000256" key="1">
    <source>
        <dbReference type="PROSITE-ProRule" id="PRU00285"/>
    </source>
</evidence>
<evidence type="ECO:0000256" key="2">
    <source>
        <dbReference type="RuleBase" id="RU003616"/>
    </source>
</evidence>
<sequence length="134" mass="15393">MMPSRDLSRLMWAEACELLDRAERLHRQFYRPSRAASLPNWEPPVDLYHYPGGLWLIVALPGADGDSIEVYTEAEALLVRAERPLPTAAAGASMQRLEIPFGHFERRVPLPPGQYRMARREWRDGCLYLDLRSS</sequence>
<dbReference type="OrthoDB" id="9792695at2"/>
<evidence type="ECO:0000259" key="3">
    <source>
        <dbReference type="PROSITE" id="PS01031"/>
    </source>
</evidence>
<comment type="similarity">
    <text evidence="1 2">Belongs to the small heat shock protein (HSP20) family.</text>
</comment>
<dbReference type="Gene3D" id="2.60.40.790">
    <property type="match status" value="1"/>
</dbReference>
<organism evidence="4 5">
    <name type="scientific">Kushneria phosphatilytica</name>
    <dbReference type="NCBI Taxonomy" id="657387"/>
    <lineage>
        <taxon>Bacteria</taxon>
        <taxon>Pseudomonadati</taxon>
        <taxon>Pseudomonadota</taxon>
        <taxon>Gammaproteobacteria</taxon>
        <taxon>Oceanospirillales</taxon>
        <taxon>Halomonadaceae</taxon>
        <taxon>Kushneria</taxon>
    </lineage>
</organism>
<name>A0A5C1A2S9_9GAMM</name>
<evidence type="ECO:0000313" key="4">
    <source>
        <dbReference type="EMBL" id="QEL12661.1"/>
    </source>
</evidence>
<dbReference type="EMBL" id="CP043420">
    <property type="protein sequence ID" value="QEL12661.1"/>
    <property type="molecule type" value="Genomic_DNA"/>
</dbReference>
<proteinExistence type="inferred from homology"/>
<protein>
    <submittedName>
        <fullName evidence="4">Hsp20/alpha crystallin family protein</fullName>
    </submittedName>
</protein>
<dbReference type="SUPFAM" id="SSF49764">
    <property type="entry name" value="HSP20-like chaperones"/>
    <property type="match status" value="1"/>
</dbReference>
<keyword evidence="5" id="KW-1185">Reference proteome</keyword>
<feature type="domain" description="SHSP" evidence="3">
    <location>
        <begin position="36"/>
        <end position="134"/>
    </location>
</feature>
<dbReference type="InterPro" id="IPR008978">
    <property type="entry name" value="HSP20-like_chaperone"/>
</dbReference>
<gene>
    <name evidence="4" type="ORF">FY550_01390</name>
</gene>
<dbReference type="Proteomes" id="UP000322553">
    <property type="component" value="Chromosome"/>
</dbReference>
<reference evidence="4 5" key="1">
    <citation type="submission" date="2019-08" db="EMBL/GenBank/DDBJ databases">
        <title>Complete genome sequence of Kushneria sp. YCWA18, a halophilic phosphate-solubilizing bacterium isolated from Daqiao saltern in China.</title>
        <authorList>
            <person name="Du G.-X."/>
            <person name="Qu L.-Y."/>
        </authorList>
    </citation>
    <scope>NUCLEOTIDE SEQUENCE [LARGE SCALE GENOMIC DNA]</scope>
    <source>
        <strain evidence="4 5">YCWA18</strain>
    </source>
</reference>
<accession>A0A5C1A2S9</accession>
<dbReference type="PROSITE" id="PS01031">
    <property type="entry name" value="SHSP"/>
    <property type="match status" value="1"/>
</dbReference>
<evidence type="ECO:0000313" key="5">
    <source>
        <dbReference type="Proteomes" id="UP000322553"/>
    </source>
</evidence>
<dbReference type="CDD" id="cd06464">
    <property type="entry name" value="ACD_sHsps-like"/>
    <property type="match status" value="1"/>
</dbReference>
<dbReference type="InterPro" id="IPR002068">
    <property type="entry name" value="A-crystallin/Hsp20_dom"/>
</dbReference>
<dbReference type="AlphaFoldDB" id="A0A5C1A2S9"/>
<dbReference type="KEGG" id="kuy:FY550_01390"/>
<dbReference type="Pfam" id="PF00011">
    <property type="entry name" value="HSP20"/>
    <property type="match status" value="1"/>
</dbReference>